<dbReference type="Proteomes" id="UP001162162">
    <property type="component" value="Unassembled WGS sequence"/>
</dbReference>
<organism evidence="2 3">
    <name type="scientific">Aromia moschata</name>
    <dbReference type="NCBI Taxonomy" id="1265417"/>
    <lineage>
        <taxon>Eukaryota</taxon>
        <taxon>Metazoa</taxon>
        <taxon>Ecdysozoa</taxon>
        <taxon>Arthropoda</taxon>
        <taxon>Hexapoda</taxon>
        <taxon>Insecta</taxon>
        <taxon>Pterygota</taxon>
        <taxon>Neoptera</taxon>
        <taxon>Endopterygota</taxon>
        <taxon>Coleoptera</taxon>
        <taxon>Polyphaga</taxon>
        <taxon>Cucujiformia</taxon>
        <taxon>Chrysomeloidea</taxon>
        <taxon>Cerambycidae</taxon>
        <taxon>Cerambycinae</taxon>
        <taxon>Callichromatini</taxon>
        <taxon>Aromia</taxon>
    </lineage>
</organism>
<dbReference type="InterPro" id="IPR037354">
    <property type="entry name" value="Commd2"/>
</dbReference>
<reference evidence="2" key="1">
    <citation type="journal article" date="2023" name="Insect Mol. Biol.">
        <title>Genome sequencing provides insights into the evolution of gene families encoding plant cell wall-degrading enzymes in longhorned beetles.</title>
        <authorList>
            <person name="Shin N.R."/>
            <person name="Okamura Y."/>
            <person name="Kirsch R."/>
            <person name="Pauchet Y."/>
        </authorList>
    </citation>
    <scope>NUCLEOTIDE SEQUENCE</scope>
    <source>
        <strain evidence="2">AMC_N1</strain>
    </source>
</reference>
<evidence type="ECO:0000313" key="2">
    <source>
        <dbReference type="EMBL" id="KAJ8960794.1"/>
    </source>
</evidence>
<dbReference type="InterPro" id="IPR017920">
    <property type="entry name" value="COMM"/>
</dbReference>
<gene>
    <name evidence="2" type="ORF">NQ318_020090</name>
</gene>
<protein>
    <recommendedName>
        <fullName evidence="1">COMM domain-containing protein</fullName>
    </recommendedName>
</protein>
<accession>A0AAV8Z9B5</accession>
<feature type="domain" description="COMM" evidence="1">
    <location>
        <begin position="122"/>
        <end position="195"/>
    </location>
</feature>
<dbReference type="PANTHER" id="PTHR15857">
    <property type="entry name" value="COMM DOMAIN CONTAINING PROTEIN 2"/>
    <property type="match status" value="1"/>
</dbReference>
<comment type="caution">
    <text evidence="2">The sequence shown here is derived from an EMBL/GenBank/DDBJ whole genome shotgun (WGS) entry which is preliminary data.</text>
</comment>
<proteinExistence type="predicted"/>
<dbReference type="Pfam" id="PF21672">
    <property type="entry name" value="COMM_HN"/>
    <property type="match status" value="1"/>
</dbReference>
<dbReference type="Pfam" id="PF07258">
    <property type="entry name" value="COMM_domain"/>
    <property type="match status" value="1"/>
</dbReference>
<dbReference type="PANTHER" id="PTHR15857:SF0">
    <property type="entry name" value="COMM DOMAIN-CONTAINING PROTEIN 2"/>
    <property type="match status" value="1"/>
</dbReference>
<evidence type="ECO:0000259" key="1">
    <source>
        <dbReference type="PROSITE" id="PS51269"/>
    </source>
</evidence>
<keyword evidence="3" id="KW-1185">Reference proteome</keyword>
<dbReference type="AlphaFoldDB" id="A0AAV8Z9B5"/>
<evidence type="ECO:0000313" key="3">
    <source>
        <dbReference type="Proteomes" id="UP001162162"/>
    </source>
</evidence>
<sequence length="205" mass="23954">MLVSLRSDHKEHLELLTKQPIQVVVDFCKLAIDFIQNGPNLKRYTTAAQKLNVEVDVVQNCIYGLINLLRVSCKHKLSEADFRDSVLTLGFSEEQQTVLSKFYQTKQNEVHQLNRRSINEPHYDDLKWRFEIQVASRALLQQATPLIAMELQLKTRKDYEMDVEKEKILLQTDLNNLLHMANELENALVESRSRHSRKIQRALKN</sequence>
<dbReference type="PROSITE" id="PS51269">
    <property type="entry name" value="COMM"/>
    <property type="match status" value="1"/>
</dbReference>
<name>A0AAV8Z9B5_9CUCU</name>
<dbReference type="EMBL" id="JAPWTK010000007">
    <property type="protein sequence ID" value="KAJ8960794.1"/>
    <property type="molecule type" value="Genomic_DNA"/>
</dbReference>
<dbReference type="CDD" id="cd04750">
    <property type="entry name" value="Commd2"/>
    <property type="match status" value="1"/>
</dbReference>